<evidence type="ECO:0000313" key="2">
    <source>
        <dbReference type="Proteomes" id="UP000321424"/>
    </source>
</evidence>
<gene>
    <name evidence="1" type="ORF">NN4_50780</name>
</gene>
<accession>A0A511MIZ0</accession>
<name>A0A511MIZ0_9NOCA</name>
<sequence length="225" mass="24362">MTDLAASVVRSTFAVGAKLRHARVFHPDGLHLSGRLHAESEYEHLFGTGERAVIARLSKGAGTPGSLPDVLGLAFRVLDRHDEPWDFALATTGGGPLGKFLITPARGWVRARYGSLMPYRVGKTAPLWFFAEPDTGQPTSASLAEMTEHLREQPISFTLLASGVTGATLRLAELTLRLSEAADHRTDYFDPMLNHPDGVELLPKIVGKVREFAYSGSRTGRGEGA</sequence>
<keyword evidence="2" id="KW-1185">Reference proteome</keyword>
<dbReference type="EMBL" id="BJXA01000038">
    <property type="protein sequence ID" value="GEM40559.1"/>
    <property type="molecule type" value="Genomic_DNA"/>
</dbReference>
<comment type="caution">
    <text evidence="1">The sequence shown here is derived from an EMBL/GenBank/DDBJ whole genome shotgun (WGS) entry which is preliminary data.</text>
</comment>
<dbReference type="RefSeq" id="WP_147136076.1">
    <property type="nucleotide sequence ID" value="NZ_BJXA01000038.1"/>
</dbReference>
<evidence type="ECO:0008006" key="3">
    <source>
        <dbReference type="Google" id="ProtNLM"/>
    </source>
</evidence>
<dbReference type="InterPro" id="IPR020835">
    <property type="entry name" value="Catalase_sf"/>
</dbReference>
<evidence type="ECO:0000313" key="1">
    <source>
        <dbReference type="EMBL" id="GEM40559.1"/>
    </source>
</evidence>
<dbReference type="SUPFAM" id="SSF56634">
    <property type="entry name" value="Heme-dependent catalase-like"/>
    <property type="match status" value="1"/>
</dbReference>
<protein>
    <recommendedName>
        <fullName evidence="3">Phosphodiesterase</fullName>
    </recommendedName>
</protein>
<reference evidence="1 2" key="1">
    <citation type="submission" date="2019-07" db="EMBL/GenBank/DDBJ databases">
        <title>Whole genome shotgun sequence of Nocardia ninae NBRC 108245.</title>
        <authorList>
            <person name="Hosoyama A."/>
            <person name="Uohara A."/>
            <person name="Ohji S."/>
            <person name="Ichikawa N."/>
        </authorList>
    </citation>
    <scope>NUCLEOTIDE SEQUENCE [LARGE SCALE GENOMIC DNA]</scope>
    <source>
        <strain evidence="1 2">NBRC 108245</strain>
    </source>
</reference>
<dbReference type="OrthoDB" id="3368165at2"/>
<dbReference type="Proteomes" id="UP000321424">
    <property type="component" value="Unassembled WGS sequence"/>
</dbReference>
<dbReference type="AlphaFoldDB" id="A0A511MIZ0"/>
<proteinExistence type="predicted"/>
<dbReference type="GO" id="GO:0020037">
    <property type="term" value="F:heme binding"/>
    <property type="evidence" value="ECO:0007669"/>
    <property type="project" value="InterPro"/>
</dbReference>
<organism evidence="1 2">
    <name type="scientific">Nocardia ninae NBRC 108245</name>
    <dbReference type="NCBI Taxonomy" id="1210091"/>
    <lineage>
        <taxon>Bacteria</taxon>
        <taxon>Bacillati</taxon>
        <taxon>Actinomycetota</taxon>
        <taxon>Actinomycetes</taxon>
        <taxon>Mycobacteriales</taxon>
        <taxon>Nocardiaceae</taxon>
        <taxon>Nocardia</taxon>
    </lineage>
</organism>